<evidence type="ECO:0008006" key="5">
    <source>
        <dbReference type="Google" id="ProtNLM"/>
    </source>
</evidence>
<accession>U6GVQ7</accession>
<reference evidence="3" key="1">
    <citation type="submission" date="2013-10" db="EMBL/GenBank/DDBJ databases">
        <title>Genomic analysis of the causative agents of coccidiosis in chickens.</title>
        <authorList>
            <person name="Reid A.J."/>
            <person name="Blake D."/>
            <person name="Billington K."/>
            <person name="Browne H."/>
            <person name="Dunn M."/>
            <person name="Hung S."/>
            <person name="Kawahara F."/>
            <person name="Miranda-Saavedra D."/>
            <person name="Mourier T."/>
            <person name="Nagra H."/>
            <person name="Otto T.D."/>
            <person name="Rawlings N."/>
            <person name="Sanchez A."/>
            <person name="Sanders M."/>
            <person name="Subramaniam C."/>
            <person name="Tay Y."/>
            <person name="Dear P."/>
            <person name="Doerig C."/>
            <person name="Gruber A."/>
            <person name="Parkinson J."/>
            <person name="Shirley M."/>
            <person name="Wan K.L."/>
            <person name="Berriman M."/>
            <person name="Tomley F."/>
            <person name="Pain A."/>
        </authorList>
    </citation>
    <scope>NUCLEOTIDE SEQUENCE [LARGE SCALE GENOMIC DNA]</scope>
    <source>
        <strain evidence="3">Houghton</strain>
    </source>
</reference>
<protein>
    <recommendedName>
        <fullName evidence="5">Transmembrane protein</fullName>
    </recommendedName>
</protein>
<sequence length="417" mass="45923">MPANAAAPEDLDWRDKSADINTFSATGAQPSFDGDGLSRETASMPSGGGLYSTAVDPDADIAIGLDGETGIDPRIDVEVDPTRDVGIDPGASSELLPGNKNPVASLPNNLPHMRRRFFGLRGPTVGSSIVLLAAILLLLGAMKAIQRRSSIKPGEGEGADTPELPRVDDEKKTEEESKRKEDTSTEGDDEDDDESTTPDLPFPPLVSAEDLLDAFSEEFSSKDFDEIYKESKRIDFLRGDKPSLEDFYEFVVHTRTAPELNEYPQNDEERKIRDWTLFRVHMAVVDKTELEVMSRLSSVSMKESKRQQQERQQQGVSIADITRDLLELARLRLAAATDWRQYHASVGIHPNDDAADTVAALLQCLEVHYARVVNRLEGRGPRSTERAQGLKGDPVKLFAVACKKLPGKDTWLAGLIH</sequence>
<gene>
    <name evidence="3" type="ORF">EAH_00029490</name>
</gene>
<keyword evidence="2" id="KW-0812">Transmembrane</keyword>
<dbReference type="VEuPathDB" id="ToxoDB:EAH_00029490"/>
<evidence type="ECO:0000256" key="2">
    <source>
        <dbReference type="SAM" id="Phobius"/>
    </source>
</evidence>
<keyword evidence="4" id="KW-1185">Reference proteome</keyword>
<evidence type="ECO:0000313" key="3">
    <source>
        <dbReference type="EMBL" id="CDI82624.1"/>
    </source>
</evidence>
<dbReference type="RefSeq" id="XP_013248036.1">
    <property type="nucleotide sequence ID" value="XM_013392582.1"/>
</dbReference>
<dbReference type="Proteomes" id="UP000018050">
    <property type="component" value="Unassembled WGS sequence"/>
</dbReference>
<feature type="compositionally biased region" description="Basic and acidic residues" evidence="1">
    <location>
        <begin position="163"/>
        <end position="183"/>
    </location>
</feature>
<feature type="compositionally biased region" description="Acidic residues" evidence="1">
    <location>
        <begin position="184"/>
        <end position="196"/>
    </location>
</feature>
<dbReference type="AlphaFoldDB" id="U6GVQ7"/>
<keyword evidence="2" id="KW-1133">Transmembrane helix</keyword>
<proteinExistence type="predicted"/>
<organism evidence="3 4">
    <name type="scientific">Eimeria acervulina</name>
    <name type="common">Coccidian parasite</name>
    <dbReference type="NCBI Taxonomy" id="5801"/>
    <lineage>
        <taxon>Eukaryota</taxon>
        <taxon>Sar</taxon>
        <taxon>Alveolata</taxon>
        <taxon>Apicomplexa</taxon>
        <taxon>Conoidasida</taxon>
        <taxon>Coccidia</taxon>
        <taxon>Eucoccidiorida</taxon>
        <taxon>Eimeriorina</taxon>
        <taxon>Eimeriidae</taxon>
        <taxon>Eimeria</taxon>
    </lineage>
</organism>
<dbReference type="GeneID" id="25271019"/>
<feature type="region of interest" description="Disordered" evidence="1">
    <location>
        <begin position="87"/>
        <end position="107"/>
    </location>
</feature>
<name>U6GVQ7_EIMAC</name>
<dbReference type="EMBL" id="HG672604">
    <property type="protein sequence ID" value="CDI82624.1"/>
    <property type="molecule type" value="Genomic_DNA"/>
</dbReference>
<evidence type="ECO:0000313" key="4">
    <source>
        <dbReference type="Proteomes" id="UP000018050"/>
    </source>
</evidence>
<keyword evidence="2" id="KW-0472">Membrane</keyword>
<feature type="region of interest" description="Disordered" evidence="1">
    <location>
        <begin position="150"/>
        <end position="203"/>
    </location>
</feature>
<feature type="compositionally biased region" description="Polar residues" evidence="1">
    <location>
        <begin position="19"/>
        <end position="29"/>
    </location>
</feature>
<dbReference type="OrthoDB" id="10671941at2759"/>
<evidence type="ECO:0000256" key="1">
    <source>
        <dbReference type="SAM" id="MobiDB-lite"/>
    </source>
</evidence>
<feature type="transmembrane region" description="Helical" evidence="2">
    <location>
        <begin position="122"/>
        <end position="142"/>
    </location>
</feature>
<reference evidence="3" key="2">
    <citation type="submission" date="2013-10" db="EMBL/GenBank/DDBJ databases">
        <authorList>
            <person name="Aslett M."/>
        </authorList>
    </citation>
    <scope>NUCLEOTIDE SEQUENCE [LARGE SCALE GENOMIC DNA]</scope>
    <source>
        <strain evidence="3">Houghton</strain>
    </source>
</reference>
<feature type="region of interest" description="Disordered" evidence="1">
    <location>
        <begin position="1"/>
        <end position="45"/>
    </location>
</feature>